<keyword evidence="2 5" id="KW-0378">Hydrolase</keyword>
<dbReference type="PANTHER" id="PTHR47439">
    <property type="entry name" value="LOW MOLECULAR WEIGHT PHOSPHOTYROSINE PROTEIN PHOSPHATASE-RELATED"/>
    <property type="match status" value="1"/>
</dbReference>
<dbReference type="PRINTS" id="PR00719">
    <property type="entry name" value="LMWPTPASE"/>
</dbReference>
<feature type="domain" description="Phosphotyrosine protein phosphatase I" evidence="4">
    <location>
        <begin position="3"/>
        <end position="150"/>
    </location>
</feature>
<dbReference type="AlphaFoldDB" id="A0A7W5UIF8"/>
<evidence type="ECO:0000256" key="3">
    <source>
        <dbReference type="PIRSR" id="PIRSR617867-1"/>
    </source>
</evidence>
<dbReference type="InterPro" id="IPR052995">
    <property type="entry name" value="LMW-PTP"/>
</dbReference>
<name>A0A7W5UIF8_9BACT</name>
<dbReference type="Proteomes" id="UP000541425">
    <property type="component" value="Unassembled WGS sequence"/>
</dbReference>
<dbReference type="PANTHER" id="PTHR47439:SF1">
    <property type="entry name" value="ACID PHOSPHATASE"/>
    <property type="match status" value="1"/>
</dbReference>
<dbReference type="CDD" id="cd16343">
    <property type="entry name" value="LMWPTP"/>
    <property type="match status" value="1"/>
</dbReference>
<dbReference type="Gene3D" id="3.40.50.2300">
    <property type="match status" value="1"/>
</dbReference>
<dbReference type="RefSeq" id="WP_183697115.1">
    <property type="nucleotide sequence ID" value="NZ_JACICA010000008.1"/>
</dbReference>
<protein>
    <submittedName>
        <fullName evidence="5">Protein-tyrosine phosphatase</fullName>
        <ecNumber evidence="5">3.1.3.48</ecNumber>
    </submittedName>
</protein>
<feature type="active site" description="Proton donor" evidence="3">
    <location>
        <position position="124"/>
    </location>
</feature>
<reference evidence="5 6" key="1">
    <citation type="submission" date="2020-08" db="EMBL/GenBank/DDBJ databases">
        <title>Genomic Encyclopedia of Type Strains, Phase IV (KMG-IV): sequencing the most valuable type-strain genomes for metagenomic binning, comparative biology and taxonomic classification.</title>
        <authorList>
            <person name="Goeker M."/>
        </authorList>
    </citation>
    <scope>NUCLEOTIDE SEQUENCE [LARGE SCALE GENOMIC DNA]</scope>
    <source>
        <strain evidence="5 6">DSM 22548</strain>
    </source>
</reference>
<dbReference type="SUPFAM" id="SSF52788">
    <property type="entry name" value="Phosphotyrosine protein phosphatases I"/>
    <property type="match status" value="1"/>
</dbReference>
<accession>A0A7W5UIF8</accession>
<dbReference type="GO" id="GO:0004725">
    <property type="term" value="F:protein tyrosine phosphatase activity"/>
    <property type="evidence" value="ECO:0007669"/>
    <property type="project" value="UniProtKB-EC"/>
</dbReference>
<organism evidence="5 6">
    <name type="scientific">Alloprevotella rava</name>
    <dbReference type="NCBI Taxonomy" id="671218"/>
    <lineage>
        <taxon>Bacteria</taxon>
        <taxon>Pseudomonadati</taxon>
        <taxon>Bacteroidota</taxon>
        <taxon>Bacteroidia</taxon>
        <taxon>Bacteroidales</taxon>
        <taxon>Prevotellaceae</taxon>
        <taxon>Alloprevotella</taxon>
    </lineage>
</organism>
<evidence type="ECO:0000313" key="5">
    <source>
        <dbReference type="EMBL" id="MBB3703111.1"/>
    </source>
</evidence>
<feature type="active site" description="Nucleophile" evidence="3">
    <location>
        <position position="9"/>
    </location>
</feature>
<gene>
    <name evidence="5" type="ORF">FHS60_001589</name>
</gene>
<feature type="active site" evidence="3">
    <location>
        <position position="15"/>
    </location>
</feature>
<dbReference type="InterPro" id="IPR023485">
    <property type="entry name" value="Ptyr_pPase"/>
</dbReference>
<proteinExistence type="inferred from homology"/>
<comment type="caution">
    <text evidence="5">The sequence shown here is derived from an EMBL/GenBank/DDBJ whole genome shotgun (WGS) entry which is preliminary data.</text>
</comment>
<dbReference type="EC" id="3.1.3.48" evidence="5"/>
<dbReference type="SMART" id="SM00226">
    <property type="entry name" value="LMWPc"/>
    <property type="match status" value="1"/>
</dbReference>
<dbReference type="InterPro" id="IPR036196">
    <property type="entry name" value="Ptyr_pPase_sf"/>
</dbReference>
<dbReference type="Pfam" id="PF01451">
    <property type="entry name" value="LMWPc"/>
    <property type="match status" value="1"/>
</dbReference>
<evidence type="ECO:0000256" key="2">
    <source>
        <dbReference type="ARBA" id="ARBA00022801"/>
    </source>
</evidence>
<evidence type="ECO:0000313" key="6">
    <source>
        <dbReference type="Proteomes" id="UP000541425"/>
    </source>
</evidence>
<sequence>MKRKILFICLGNICRSATAEEVLRVKAKEAGVDLIVDSAGIIDYHQGELPDSRMREHAARRGYELTHHSRPVRTEDFDKFDLIIAMDENNVRGLEKLVRNDDDRDKIYRATAFISQYDTLNIPDPYYGGPEDFEWAIDLIEDCCDGIIKSIR</sequence>
<evidence type="ECO:0000256" key="1">
    <source>
        <dbReference type="ARBA" id="ARBA00011063"/>
    </source>
</evidence>
<dbReference type="InterPro" id="IPR017867">
    <property type="entry name" value="Tyr_phospatase_low_mol_wt"/>
</dbReference>
<dbReference type="EMBL" id="JACICA010000008">
    <property type="protein sequence ID" value="MBB3703111.1"/>
    <property type="molecule type" value="Genomic_DNA"/>
</dbReference>
<comment type="similarity">
    <text evidence="1">Belongs to the low molecular weight phosphotyrosine protein phosphatase family.</text>
</comment>
<evidence type="ECO:0000259" key="4">
    <source>
        <dbReference type="SMART" id="SM00226"/>
    </source>
</evidence>